<dbReference type="CDD" id="cd06533">
    <property type="entry name" value="Glyco_transf_WecG_TagA"/>
    <property type="match status" value="1"/>
</dbReference>
<keyword evidence="4" id="KW-1185">Reference proteome</keyword>
<reference evidence="3 4" key="1">
    <citation type="submission" date="2018-02" db="EMBL/GenBank/DDBJ databases">
        <authorList>
            <person name="Cohen D.B."/>
            <person name="Kent A.D."/>
        </authorList>
    </citation>
    <scope>NUCLEOTIDE SEQUENCE [LARGE SCALE GENOMIC DNA]</scope>
    <source>
        <strain evidence="3 4">ULC007</strain>
    </source>
</reference>
<evidence type="ECO:0000256" key="1">
    <source>
        <dbReference type="ARBA" id="ARBA00022676"/>
    </source>
</evidence>
<comment type="caution">
    <text evidence="3">The sequence shown here is derived from an EMBL/GenBank/DDBJ whole genome shotgun (WGS) entry which is preliminary data.</text>
</comment>
<reference evidence="3 4" key="2">
    <citation type="submission" date="2018-03" db="EMBL/GenBank/DDBJ databases">
        <title>The ancient ancestry and fast evolution of plastids.</title>
        <authorList>
            <person name="Moore K.R."/>
            <person name="Magnabosco C."/>
            <person name="Momper L."/>
            <person name="Gold D.A."/>
            <person name="Bosak T."/>
            <person name="Fournier G.P."/>
        </authorList>
    </citation>
    <scope>NUCLEOTIDE SEQUENCE [LARGE SCALE GENOMIC DNA]</scope>
    <source>
        <strain evidence="3 4">ULC007</strain>
    </source>
</reference>
<dbReference type="OrthoDB" id="9771846at2"/>
<dbReference type="Pfam" id="PF03808">
    <property type="entry name" value="Glyco_tran_WecG"/>
    <property type="match status" value="1"/>
</dbReference>
<evidence type="ECO:0000313" key="4">
    <source>
        <dbReference type="Proteomes" id="UP000238634"/>
    </source>
</evidence>
<evidence type="ECO:0000256" key="2">
    <source>
        <dbReference type="ARBA" id="ARBA00022679"/>
    </source>
</evidence>
<dbReference type="InterPro" id="IPR004629">
    <property type="entry name" value="WecG_TagA_CpsF"/>
</dbReference>
<dbReference type="GO" id="GO:0016758">
    <property type="term" value="F:hexosyltransferase activity"/>
    <property type="evidence" value="ECO:0007669"/>
    <property type="project" value="TreeGrafter"/>
</dbReference>
<dbReference type="STRING" id="1920490.GCA_001895925_03651"/>
<dbReference type="PANTHER" id="PTHR34136">
    <property type="match status" value="1"/>
</dbReference>
<dbReference type="RefSeq" id="WP_073075337.1">
    <property type="nucleotide sequence ID" value="NZ_MPPI01000083.1"/>
</dbReference>
<dbReference type="EMBL" id="PVWG01000095">
    <property type="protein sequence ID" value="PSB14308.1"/>
    <property type="molecule type" value="Genomic_DNA"/>
</dbReference>
<accession>A0A2T1D1D2</accession>
<dbReference type="AlphaFoldDB" id="A0A2T1D1D2"/>
<organism evidence="3 4">
    <name type="scientific">Phormidesmis priestleyi ULC007</name>
    <dbReference type="NCBI Taxonomy" id="1920490"/>
    <lineage>
        <taxon>Bacteria</taxon>
        <taxon>Bacillati</taxon>
        <taxon>Cyanobacteriota</taxon>
        <taxon>Cyanophyceae</taxon>
        <taxon>Leptolyngbyales</taxon>
        <taxon>Leptolyngbyaceae</taxon>
        <taxon>Phormidesmis</taxon>
    </lineage>
</organism>
<protein>
    <submittedName>
        <fullName evidence="3">Glycosyltransferase</fullName>
    </submittedName>
</protein>
<dbReference type="PANTHER" id="PTHR34136:SF1">
    <property type="entry name" value="UDP-N-ACETYL-D-MANNOSAMINURONIC ACID TRANSFERASE"/>
    <property type="match status" value="1"/>
</dbReference>
<name>A0A2T1D1D2_9CYAN</name>
<sequence length="258" mass="29032">MIFNDIPPFKNVIGLPVTAFTFDDQISLILKWAKCLVSRVVCIANVHMLVEAYRDPEFAPVLQNADLVTPDGMPLVWMLRLMGAPNQDRVAGLDVLLALCERASTENISIFFLGSQSSILEKMRSQLEQDFPNLQISGMEPLPFRPLSENEDKAVVQKLNESGCGLVFVSLGCPKQEIWMSKHKDQVQAVMIGLGGAFPVYAGIHKRAPQVIRSLGLEWLYRLVQEPRRLWSRYSSTIPIFIWLACKQLVTSDRTTIT</sequence>
<dbReference type="Proteomes" id="UP000238634">
    <property type="component" value="Unassembled WGS sequence"/>
</dbReference>
<evidence type="ECO:0000313" key="3">
    <source>
        <dbReference type="EMBL" id="PSB14308.1"/>
    </source>
</evidence>
<dbReference type="NCBIfam" id="TIGR00696">
    <property type="entry name" value="wecG_tagA_cpsF"/>
    <property type="match status" value="1"/>
</dbReference>
<keyword evidence="1" id="KW-0328">Glycosyltransferase</keyword>
<gene>
    <name evidence="3" type="ORF">C7B65_26625</name>
</gene>
<proteinExistence type="predicted"/>
<keyword evidence="2 3" id="KW-0808">Transferase</keyword>